<dbReference type="RefSeq" id="WP_111540608.1">
    <property type="nucleotide sequence ID" value="NZ_QKYV01000003.1"/>
</dbReference>
<organism evidence="2 3">
    <name type="scientific">Mesonia algae</name>
    <dbReference type="NCBI Taxonomy" id="213248"/>
    <lineage>
        <taxon>Bacteria</taxon>
        <taxon>Pseudomonadati</taxon>
        <taxon>Bacteroidota</taxon>
        <taxon>Flavobacteriia</taxon>
        <taxon>Flavobacteriales</taxon>
        <taxon>Flavobacteriaceae</taxon>
        <taxon>Mesonia</taxon>
    </lineage>
</organism>
<evidence type="ECO:0000313" key="3">
    <source>
        <dbReference type="Proteomes" id="UP000249542"/>
    </source>
</evidence>
<name>A0A2W7ISG9_9FLAO</name>
<gene>
    <name evidence="2" type="ORF">LX95_01284</name>
</gene>
<keyword evidence="3" id="KW-1185">Reference proteome</keyword>
<sequence>MKTILQIALLLFAPSLMAQNYLSKSITEIKESVTLPIILEKENLIVWQEPEAQRVLIFKNNKVVFEKVIPKEKKLLEAKYNELYNRKSKNVWKHHNAFCVTQNEAYVWTLIN</sequence>
<accession>A0A2W7ISG9</accession>
<evidence type="ECO:0000256" key="1">
    <source>
        <dbReference type="SAM" id="SignalP"/>
    </source>
</evidence>
<keyword evidence="1" id="KW-0732">Signal</keyword>
<reference evidence="2 3" key="1">
    <citation type="submission" date="2018-06" db="EMBL/GenBank/DDBJ databases">
        <title>Genomic Encyclopedia of Archaeal and Bacterial Type Strains, Phase II (KMG-II): from individual species to whole genera.</title>
        <authorList>
            <person name="Goeker M."/>
        </authorList>
    </citation>
    <scope>NUCLEOTIDE SEQUENCE [LARGE SCALE GENOMIC DNA]</scope>
    <source>
        <strain evidence="2 3">DSM 15361</strain>
    </source>
</reference>
<evidence type="ECO:0000313" key="2">
    <source>
        <dbReference type="EMBL" id="PZW41603.1"/>
    </source>
</evidence>
<dbReference type="Proteomes" id="UP000249542">
    <property type="component" value="Unassembled WGS sequence"/>
</dbReference>
<dbReference type="EMBL" id="QKYV01000003">
    <property type="protein sequence ID" value="PZW41603.1"/>
    <property type="molecule type" value="Genomic_DNA"/>
</dbReference>
<comment type="caution">
    <text evidence="2">The sequence shown here is derived from an EMBL/GenBank/DDBJ whole genome shotgun (WGS) entry which is preliminary data.</text>
</comment>
<protein>
    <submittedName>
        <fullName evidence="2">Uncharacterized protein</fullName>
    </submittedName>
</protein>
<proteinExistence type="predicted"/>
<dbReference type="AlphaFoldDB" id="A0A2W7ISG9"/>
<feature type="chain" id="PRO_5015911073" evidence="1">
    <location>
        <begin position="19"/>
        <end position="112"/>
    </location>
</feature>
<feature type="signal peptide" evidence="1">
    <location>
        <begin position="1"/>
        <end position="18"/>
    </location>
</feature>